<dbReference type="GO" id="GO:0009847">
    <property type="term" value="P:spore germination"/>
    <property type="evidence" value="ECO:0007669"/>
    <property type="project" value="InterPro"/>
</dbReference>
<feature type="transmembrane region" description="Helical" evidence="8">
    <location>
        <begin position="271"/>
        <end position="292"/>
    </location>
</feature>
<keyword evidence="10" id="KW-1185">Reference proteome</keyword>
<dbReference type="NCBIfam" id="TIGR00912">
    <property type="entry name" value="2A0309"/>
    <property type="match status" value="1"/>
</dbReference>
<feature type="transmembrane region" description="Helical" evidence="8">
    <location>
        <begin position="304"/>
        <end position="322"/>
    </location>
</feature>
<dbReference type="Gene3D" id="1.20.1740.10">
    <property type="entry name" value="Amino acid/polyamine transporter I"/>
    <property type="match status" value="1"/>
</dbReference>
<keyword evidence="4" id="KW-0309">Germination</keyword>
<dbReference type="EMBL" id="PVXO01000027">
    <property type="protein sequence ID" value="PRR79359.1"/>
    <property type="molecule type" value="Genomic_DNA"/>
</dbReference>
<evidence type="ECO:0000256" key="6">
    <source>
        <dbReference type="ARBA" id="ARBA00022989"/>
    </source>
</evidence>
<feature type="transmembrane region" description="Helical" evidence="8">
    <location>
        <begin position="115"/>
        <end position="133"/>
    </location>
</feature>
<dbReference type="OrthoDB" id="1894268at2"/>
<dbReference type="AlphaFoldDB" id="A0A2T0B646"/>
<protein>
    <submittedName>
        <fullName evidence="9">Spore germination protein YndE</fullName>
    </submittedName>
</protein>
<sequence length="364" mass="41572">MNENLTNRQIAFYIFGAVVGYSIISLPKQAAEYASTAGWISIIMSTIIALIEIYIITFLNYTFKNMTIYEYSRILVGKFTSNIFIILFIIYTFMLSSMSIRDTANIVKNSILIKTPIWIIIFILLCLCYYASSKGLQVLGRLCEVYGIFIIIFTILISIVSFQQGNILNLLPIQGFNGIIGPLKSLSQLIAAFLGAEFLLVVPFNEKNNKSVFKYTLFIIVFIGLFYIIVFESTLSIIGAEDLIHYYDALLTSAKRIDIHFLEFFRKIDGFVLTTWIMAVFTTISISAYVLTFFIKKLFKINNTFILSIVIIILSFIASQLPQTIEDVRKVLSYTSYLGIFYSFIIPLILYIVAKVKKYDKENL</sequence>
<feature type="transmembrane region" description="Helical" evidence="8">
    <location>
        <begin position="75"/>
        <end position="95"/>
    </location>
</feature>
<evidence type="ECO:0000256" key="3">
    <source>
        <dbReference type="ARBA" id="ARBA00022448"/>
    </source>
</evidence>
<dbReference type="InterPro" id="IPR004761">
    <property type="entry name" value="Spore_GerAB"/>
</dbReference>
<evidence type="ECO:0000256" key="5">
    <source>
        <dbReference type="ARBA" id="ARBA00022692"/>
    </source>
</evidence>
<evidence type="ECO:0000256" key="4">
    <source>
        <dbReference type="ARBA" id="ARBA00022544"/>
    </source>
</evidence>
<dbReference type="PANTHER" id="PTHR34975:SF2">
    <property type="entry name" value="SPORE GERMINATION PROTEIN A2"/>
    <property type="match status" value="1"/>
</dbReference>
<dbReference type="RefSeq" id="WP_106062994.1">
    <property type="nucleotide sequence ID" value="NZ_PVXO01000027.1"/>
</dbReference>
<evidence type="ECO:0000256" key="2">
    <source>
        <dbReference type="ARBA" id="ARBA00007998"/>
    </source>
</evidence>
<feature type="transmembrane region" description="Helical" evidence="8">
    <location>
        <begin position="185"/>
        <end position="204"/>
    </location>
</feature>
<gene>
    <name evidence="9" type="primary">yndE_1</name>
    <name evidence="9" type="ORF">CLLI_08390</name>
</gene>
<accession>A0A2T0B646</accession>
<feature type="transmembrane region" description="Helical" evidence="8">
    <location>
        <begin position="145"/>
        <end position="165"/>
    </location>
</feature>
<dbReference type="Pfam" id="PF03845">
    <property type="entry name" value="Spore_permease"/>
    <property type="match status" value="1"/>
</dbReference>
<evidence type="ECO:0000256" key="8">
    <source>
        <dbReference type="SAM" id="Phobius"/>
    </source>
</evidence>
<keyword evidence="7 8" id="KW-0472">Membrane</keyword>
<dbReference type="PANTHER" id="PTHR34975">
    <property type="entry name" value="SPORE GERMINATION PROTEIN A2"/>
    <property type="match status" value="1"/>
</dbReference>
<feature type="transmembrane region" description="Helical" evidence="8">
    <location>
        <begin position="12"/>
        <end position="31"/>
    </location>
</feature>
<dbReference type="GO" id="GO:0016020">
    <property type="term" value="C:membrane"/>
    <property type="evidence" value="ECO:0007669"/>
    <property type="project" value="UniProtKB-SubCell"/>
</dbReference>
<feature type="transmembrane region" description="Helical" evidence="8">
    <location>
        <begin position="216"/>
        <end position="238"/>
    </location>
</feature>
<evidence type="ECO:0000256" key="7">
    <source>
        <dbReference type="ARBA" id="ARBA00023136"/>
    </source>
</evidence>
<organism evidence="9 10">
    <name type="scientific">Clostridium liquoris</name>
    <dbReference type="NCBI Taxonomy" id="1289519"/>
    <lineage>
        <taxon>Bacteria</taxon>
        <taxon>Bacillati</taxon>
        <taxon>Bacillota</taxon>
        <taxon>Clostridia</taxon>
        <taxon>Eubacteriales</taxon>
        <taxon>Clostridiaceae</taxon>
        <taxon>Clostridium</taxon>
    </lineage>
</organism>
<keyword evidence="5 8" id="KW-0812">Transmembrane</keyword>
<proteinExistence type="inferred from homology"/>
<evidence type="ECO:0000313" key="10">
    <source>
        <dbReference type="Proteomes" id="UP000239706"/>
    </source>
</evidence>
<keyword evidence="6 8" id="KW-1133">Transmembrane helix</keyword>
<comment type="similarity">
    <text evidence="2">Belongs to the amino acid-polyamine-organocation (APC) superfamily. Spore germination protein (SGP) (TC 2.A.3.9) family.</text>
</comment>
<evidence type="ECO:0000256" key="1">
    <source>
        <dbReference type="ARBA" id="ARBA00004141"/>
    </source>
</evidence>
<name>A0A2T0B646_9CLOT</name>
<feature type="transmembrane region" description="Helical" evidence="8">
    <location>
        <begin position="37"/>
        <end position="63"/>
    </location>
</feature>
<comment type="subcellular location">
    <subcellularLocation>
        <location evidence="1">Membrane</location>
        <topology evidence="1">Multi-pass membrane protein</topology>
    </subcellularLocation>
</comment>
<dbReference type="Proteomes" id="UP000239706">
    <property type="component" value="Unassembled WGS sequence"/>
</dbReference>
<reference evidence="9 10" key="1">
    <citation type="submission" date="2018-03" db="EMBL/GenBank/DDBJ databases">
        <title>Genome sequence of Clostridium liquoris DSM 100320.</title>
        <authorList>
            <person name="Poehlein A."/>
            <person name="Daniel R."/>
        </authorList>
    </citation>
    <scope>NUCLEOTIDE SEQUENCE [LARGE SCALE GENOMIC DNA]</scope>
    <source>
        <strain evidence="9 10">DSM 100320</strain>
    </source>
</reference>
<feature type="transmembrane region" description="Helical" evidence="8">
    <location>
        <begin position="334"/>
        <end position="354"/>
    </location>
</feature>
<evidence type="ECO:0000313" key="9">
    <source>
        <dbReference type="EMBL" id="PRR79359.1"/>
    </source>
</evidence>
<comment type="caution">
    <text evidence="9">The sequence shown here is derived from an EMBL/GenBank/DDBJ whole genome shotgun (WGS) entry which is preliminary data.</text>
</comment>
<keyword evidence="3" id="KW-0813">Transport</keyword>